<evidence type="ECO:0000256" key="8">
    <source>
        <dbReference type="SAM" id="Coils"/>
    </source>
</evidence>
<dbReference type="GO" id="GO:0006397">
    <property type="term" value="P:mRNA processing"/>
    <property type="evidence" value="ECO:0007669"/>
    <property type="project" value="InterPro"/>
</dbReference>
<dbReference type="SMART" id="SM00593">
    <property type="entry name" value="RUN"/>
    <property type="match status" value="1"/>
</dbReference>
<dbReference type="InterPro" id="IPR000306">
    <property type="entry name" value="Znf_FYVE"/>
</dbReference>
<dbReference type="InterPro" id="IPR037213">
    <property type="entry name" value="Run_dom_sf"/>
</dbReference>
<dbReference type="InterPro" id="IPR011011">
    <property type="entry name" value="Znf_FYVE_PHD"/>
</dbReference>
<feature type="coiled-coil region" evidence="8">
    <location>
        <begin position="448"/>
        <end position="517"/>
    </location>
</feature>
<keyword evidence="5 8" id="KW-0175">Coiled coil</keyword>
<evidence type="ECO:0000313" key="12">
    <source>
        <dbReference type="Proteomes" id="UP000678499"/>
    </source>
</evidence>
<evidence type="ECO:0000256" key="3">
    <source>
        <dbReference type="ARBA" id="ARBA00022771"/>
    </source>
</evidence>
<dbReference type="Pfam" id="PF01363">
    <property type="entry name" value="FYVE"/>
    <property type="match status" value="1"/>
</dbReference>
<dbReference type="CDD" id="cd15721">
    <property type="entry name" value="FYVE_RUFY1_like"/>
    <property type="match status" value="1"/>
</dbReference>
<dbReference type="GO" id="GO:0005737">
    <property type="term" value="C:cytoplasm"/>
    <property type="evidence" value="ECO:0007669"/>
    <property type="project" value="TreeGrafter"/>
</dbReference>
<gene>
    <name evidence="11" type="ORF">NMOB1V02_LOCUS6930</name>
</gene>
<dbReference type="GO" id="GO:0008270">
    <property type="term" value="F:zinc ion binding"/>
    <property type="evidence" value="ECO:0007669"/>
    <property type="project" value="UniProtKB-KW"/>
</dbReference>
<dbReference type="SUPFAM" id="SSF140741">
    <property type="entry name" value="RUN domain-like"/>
    <property type="match status" value="1"/>
</dbReference>
<dbReference type="Gene3D" id="1.20.58.900">
    <property type="match status" value="1"/>
</dbReference>
<protein>
    <submittedName>
        <fullName evidence="11">Uncharacterized protein</fullName>
    </submittedName>
</protein>
<dbReference type="Proteomes" id="UP000678499">
    <property type="component" value="Unassembled WGS sequence"/>
</dbReference>
<keyword evidence="4" id="KW-0862">Zinc</keyword>
<evidence type="ECO:0000256" key="7">
    <source>
        <dbReference type="PROSITE-ProRule" id="PRU00091"/>
    </source>
</evidence>
<name>A0A7R9GFY8_9CRUS</name>
<dbReference type="SMART" id="SM00064">
    <property type="entry name" value="FYVE"/>
    <property type="match status" value="1"/>
</dbReference>
<dbReference type="PROSITE" id="PS50826">
    <property type="entry name" value="RUN"/>
    <property type="match status" value="1"/>
</dbReference>
<dbReference type="Pfam" id="PF02759">
    <property type="entry name" value="RUN"/>
    <property type="match status" value="1"/>
</dbReference>
<feature type="coiled-coil region" evidence="8">
    <location>
        <begin position="28"/>
        <end position="76"/>
    </location>
</feature>
<dbReference type="InterPro" id="IPR004012">
    <property type="entry name" value="Run_dom"/>
</dbReference>
<feature type="domain" description="RUN" evidence="10">
    <location>
        <begin position="233"/>
        <end position="367"/>
    </location>
</feature>
<dbReference type="EMBL" id="OA883598">
    <property type="protein sequence ID" value="CAD7279253.1"/>
    <property type="molecule type" value="Genomic_DNA"/>
</dbReference>
<keyword evidence="6" id="KW-0539">Nucleus</keyword>
<evidence type="ECO:0000256" key="2">
    <source>
        <dbReference type="ARBA" id="ARBA00022723"/>
    </source>
</evidence>
<dbReference type="InterPro" id="IPR017455">
    <property type="entry name" value="Znf_FYVE-rel"/>
</dbReference>
<dbReference type="GO" id="GO:0000445">
    <property type="term" value="C:THO complex part of transcription export complex"/>
    <property type="evidence" value="ECO:0007669"/>
    <property type="project" value="InterPro"/>
</dbReference>
<dbReference type="SUPFAM" id="SSF57903">
    <property type="entry name" value="FYVE/PHD zinc finger"/>
    <property type="match status" value="1"/>
</dbReference>
<dbReference type="InterPro" id="IPR013083">
    <property type="entry name" value="Znf_RING/FYVE/PHD"/>
</dbReference>
<dbReference type="PROSITE" id="PS50178">
    <property type="entry name" value="ZF_FYVE"/>
    <property type="match status" value="1"/>
</dbReference>
<dbReference type="Pfam" id="PF05615">
    <property type="entry name" value="THOC7"/>
    <property type="match status" value="1"/>
</dbReference>
<dbReference type="Gene3D" id="3.30.40.10">
    <property type="entry name" value="Zinc/RING finger domain, C3HC4 (zinc finger)"/>
    <property type="match status" value="1"/>
</dbReference>
<feature type="domain" description="FYVE-type" evidence="9">
    <location>
        <begin position="641"/>
        <end position="699"/>
    </location>
</feature>
<dbReference type="CDD" id="cd17681">
    <property type="entry name" value="RUN_RUFY1_like"/>
    <property type="match status" value="1"/>
</dbReference>
<sequence>MTDDRMYDLLMRQFDPMNMVFLKTDAAVEMNKQEKRMYEEEAEALKAKIEAAEADILVAREELEEAKKQRERKSEYDALARIIFTLPDREVTRKELQTSEASVQRLKKVKAEYQLMLSEREVLSRDLMFAACQLKRCLKDKPNTVQLSHVDPDVEILGGGMSESEGLETPSVKPLGDWPVPILVVEPRGKPGTVKRWTDMNVQEVEKRNLVALSKLVVRDVIESSMVQGRMLDSDHVPLQQFLVILEHSLKHGLKMKRGLLAQQKRDVWELLQEVEKLVPAAKEITLSVRELPSVRTSEGRTRAWLRLALMQKRLPDYFKALTDHRDDLLVHFYDPIALMMSDDAIVLSGLLLGLNVIDSNLCIKFWKLCEPGKYGGCFGPKELLGRAQSAFIVSSGESARTNGVSDFHKHVAQARLGRHEGSQQAAFGRSPGPWQHVALKNEMDTAMKLLEKDVIEKQDTIVSLRRQLEDIKAINLDMYKKLQAAENSVKHKVQMISRLEAKAADMAETIKTFEAKSSDKQAGEETIRKLGQSVADKDATVTTLESDLRVEKEWRLSLQDTLVKDRERMAELSAEISRLTRVSQEHDTLKVAFKSLERTCDDYERSMEELGVHLYESKLKVDDLKEASGAVLRNAQWADDAEVTKCFGCEKDFSISRRKHHCRACGMIFCHGCSDNTMPLQCSKKPVRVCDGCYTHLLERYSVGADSCA</sequence>
<keyword evidence="2" id="KW-0479">Metal-binding</keyword>
<evidence type="ECO:0000256" key="6">
    <source>
        <dbReference type="ARBA" id="ARBA00023242"/>
    </source>
</evidence>
<reference evidence="11" key="1">
    <citation type="submission" date="2020-11" db="EMBL/GenBank/DDBJ databases">
        <authorList>
            <person name="Tran Van P."/>
        </authorList>
    </citation>
    <scope>NUCLEOTIDE SEQUENCE</scope>
</reference>
<dbReference type="PANTHER" id="PTHR45956">
    <property type="entry name" value="RUN AND FYVE DOMAIN-CONTAINING PROTEIN 2-LIKE PROTEIN"/>
    <property type="match status" value="1"/>
</dbReference>
<dbReference type="InterPro" id="IPR047335">
    <property type="entry name" value="RUFY1-3"/>
</dbReference>
<evidence type="ECO:0000259" key="9">
    <source>
        <dbReference type="PROSITE" id="PS50178"/>
    </source>
</evidence>
<accession>A0A7R9GFY8</accession>
<dbReference type="PANTHER" id="PTHR45956:SF6">
    <property type="entry name" value="RUN DOMAIN-CONTAINING PROTEIN"/>
    <property type="match status" value="1"/>
</dbReference>
<proteinExistence type="predicted"/>
<dbReference type="EMBL" id="CAJPEX010001561">
    <property type="protein sequence ID" value="CAG0919405.1"/>
    <property type="molecule type" value="Genomic_DNA"/>
</dbReference>
<organism evidence="11">
    <name type="scientific">Notodromas monacha</name>
    <dbReference type="NCBI Taxonomy" id="399045"/>
    <lineage>
        <taxon>Eukaryota</taxon>
        <taxon>Metazoa</taxon>
        <taxon>Ecdysozoa</taxon>
        <taxon>Arthropoda</taxon>
        <taxon>Crustacea</taxon>
        <taxon>Oligostraca</taxon>
        <taxon>Ostracoda</taxon>
        <taxon>Podocopa</taxon>
        <taxon>Podocopida</taxon>
        <taxon>Cypridocopina</taxon>
        <taxon>Cypridoidea</taxon>
        <taxon>Cyprididae</taxon>
        <taxon>Notodromas</taxon>
    </lineage>
</organism>
<evidence type="ECO:0000313" key="11">
    <source>
        <dbReference type="EMBL" id="CAD7279253.1"/>
    </source>
</evidence>
<evidence type="ECO:0000259" key="10">
    <source>
        <dbReference type="PROSITE" id="PS50826"/>
    </source>
</evidence>
<evidence type="ECO:0000256" key="5">
    <source>
        <dbReference type="ARBA" id="ARBA00023054"/>
    </source>
</evidence>
<dbReference type="OrthoDB" id="79871at2759"/>
<dbReference type="FunFam" id="1.20.58.900:FF:000011">
    <property type="entry name" value="Uncharacterized protein, isoform B"/>
    <property type="match status" value="1"/>
</dbReference>
<comment type="subcellular location">
    <subcellularLocation>
        <location evidence="1">Nucleus</location>
    </subcellularLocation>
</comment>
<evidence type="ECO:0000256" key="4">
    <source>
        <dbReference type="ARBA" id="ARBA00022833"/>
    </source>
</evidence>
<dbReference type="AlphaFoldDB" id="A0A7R9GFY8"/>
<keyword evidence="12" id="KW-1185">Reference proteome</keyword>
<evidence type="ECO:0000256" key="1">
    <source>
        <dbReference type="ARBA" id="ARBA00004123"/>
    </source>
</evidence>
<dbReference type="InterPro" id="IPR008501">
    <property type="entry name" value="THOC7/Mft1"/>
</dbReference>
<keyword evidence="3 7" id="KW-0863">Zinc-finger</keyword>